<evidence type="ECO:0000313" key="7">
    <source>
        <dbReference type="EMBL" id="MBM6912811.1"/>
    </source>
</evidence>
<dbReference type="SUPFAM" id="SSF46785">
    <property type="entry name" value="Winged helix' DNA-binding domain"/>
    <property type="match status" value="1"/>
</dbReference>
<proteinExistence type="predicted"/>
<keyword evidence="5" id="KW-0804">Transcription</keyword>
<dbReference type="PANTHER" id="PTHR33164:SF5">
    <property type="entry name" value="ORGANIC HYDROPEROXIDE RESISTANCE TRANSCRIPTIONAL REGULATOR"/>
    <property type="match status" value="1"/>
</dbReference>
<dbReference type="PROSITE" id="PS50995">
    <property type="entry name" value="HTH_MARR_2"/>
    <property type="match status" value="1"/>
</dbReference>
<dbReference type="EMBL" id="JACJLA010000008">
    <property type="protein sequence ID" value="MBM6912811.1"/>
    <property type="molecule type" value="Genomic_DNA"/>
</dbReference>
<reference evidence="7 8" key="1">
    <citation type="journal article" date="2021" name="Sci. Rep.">
        <title>The distribution of antibiotic resistance genes in chicken gut microbiota commensals.</title>
        <authorList>
            <person name="Juricova H."/>
            <person name="Matiasovicova J."/>
            <person name="Kubasova T."/>
            <person name="Cejkova D."/>
            <person name="Rychlik I."/>
        </authorList>
    </citation>
    <scope>NUCLEOTIDE SEQUENCE [LARGE SCALE GENOMIC DNA]</scope>
    <source>
        <strain evidence="7 8">An537</strain>
    </source>
</reference>
<comment type="caution">
    <text evidence="7">The sequence shown here is derived from an EMBL/GenBank/DDBJ whole genome shotgun (WGS) entry which is preliminary data.</text>
</comment>
<dbReference type="RefSeq" id="WP_205087847.1">
    <property type="nucleotide sequence ID" value="NZ_JACJLA010000008.1"/>
</dbReference>
<evidence type="ECO:0000256" key="3">
    <source>
        <dbReference type="ARBA" id="ARBA00023015"/>
    </source>
</evidence>
<evidence type="ECO:0000256" key="1">
    <source>
        <dbReference type="ARBA" id="ARBA00004496"/>
    </source>
</evidence>
<dbReference type="Proteomes" id="UP000707138">
    <property type="component" value="Unassembled WGS sequence"/>
</dbReference>
<dbReference type="InterPro" id="IPR036388">
    <property type="entry name" value="WH-like_DNA-bd_sf"/>
</dbReference>
<evidence type="ECO:0000256" key="4">
    <source>
        <dbReference type="ARBA" id="ARBA00023125"/>
    </source>
</evidence>
<evidence type="ECO:0000313" key="8">
    <source>
        <dbReference type="Proteomes" id="UP000707138"/>
    </source>
</evidence>
<dbReference type="InterPro" id="IPR039422">
    <property type="entry name" value="MarR/SlyA-like"/>
</dbReference>
<keyword evidence="2" id="KW-0963">Cytoplasm</keyword>
<evidence type="ECO:0000256" key="5">
    <source>
        <dbReference type="ARBA" id="ARBA00023163"/>
    </source>
</evidence>
<evidence type="ECO:0000259" key="6">
    <source>
        <dbReference type="PROSITE" id="PS50995"/>
    </source>
</evidence>
<dbReference type="SMART" id="SM00347">
    <property type="entry name" value="HTH_MARR"/>
    <property type="match status" value="1"/>
</dbReference>
<dbReference type="InterPro" id="IPR000835">
    <property type="entry name" value="HTH_MarR-typ"/>
</dbReference>
<dbReference type="InterPro" id="IPR036390">
    <property type="entry name" value="WH_DNA-bd_sf"/>
</dbReference>
<keyword evidence="4" id="KW-0238">DNA-binding</keyword>
<name>A0ABS2GFK3_9FIRM</name>
<dbReference type="Gene3D" id="1.10.10.10">
    <property type="entry name" value="Winged helix-like DNA-binding domain superfamily/Winged helix DNA-binding domain"/>
    <property type="match status" value="1"/>
</dbReference>
<evidence type="ECO:0000256" key="2">
    <source>
        <dbReference type="ARBA" id="ARBA00022490"/>
    </source>
</evidence>
<dbReference type="PANTHER" id="PTHR33164">
    <property type="entry name" value="TRANSCRIPTIONAL REGULATOR, MARR FAMILY"/>
    <property type="match status" value="1"/>
</dbReference>
<accession>A0ABS2GFK3</accession>
<comment type="subcellular location">
    <subcellularLocation>
        <location evidence="1">Cytoplasm</location>
    </subcellularLocation>
</comment>
<gene>
    <name evidence="7" type="ORF">H6A01_05685</name>
</gene>
<feature type="domain" description="HTH marR-type" evidence="6">
    <location>
        <begin position="9"/>
        <end position="139"/>
    </location>
</feature>
<dbReference type="Pfam" id="PF22381">
    <property type="entry name" value="Staph_reg_Sar_Rot"/>
    <property type="match status" value="1"/>
</dbReference>
<sequence length="148" mass="17424">MNDDLLALKNQLCFPLYACAKEIVRAYQPLLDPLNLTYTQYIVMMVLWEHKQMNVKCLGEYLYLDSGTLTPLLRKMEAKGFLTRERSKADERTVIITITEEGEALREKALSVPREMAKRVHLTEEEFETMYRLLYKMLAQLTKREQKV</sequence>
<dbReference type="InterPro" id="IPR055166">
    <property type="entry name" value="Transc_reg_Sar_Rot_HTH"/>
</dbReference>
<keyword evidence="8" id="KW-1185">Reference proteome</keyword>
<organism evidence="7 8">
    <name type="scientific">Veillonella magna</name>
    <dbReference type="NCBI Taxonomy" id="464322"/>
    <lineage>
        <taxon>Bacteria</taxon>
        <taxon>Bacillati</taxon>
        <taxon>Bacillota</taxon>
        <taxon>Negativicutes</taxon>
        <taxon>Veillonellales</taxon>
        <taxon>Veillonellaceae</taxon>
        <taxon>Veillonella</taxon>
    </lineage>
</organism>
<protein>
    <submittedName>
        <fullName evidence="7">MarR family transcriptional regulator</fullName>
    </submittedName>
</protein>
<keyword evidence="3" id="KW-0805">Transcription regulation</keyword>